<dbReference type="GO" id="GO:0005737">
    <property type="term" value="C:cytoplasm"/>
    <property type="evidence" value="ECO:0007669"/>
    <property type="project" value="TreeGrafter"/>
</dbReference>
<dbReference type="Gene3D" id="3.40.50.12660">
    <property type="match status" value="1"/>
</dbReference>
<evidence type="ECO:0000313" key="7">
    <source>
        <dbReference type="Proteomes" id="UP001362999"/>
    </source>
</evidence>
<proteinExistence type="inferred from homology"/>
<organism evidence="6 7">
    <name type="scientific">Favolaschia claudopus</name>
    <dbReference type="NCBI Taxonomy" id="2862362"/>
    <lineage>
        <taxon>Eukaryota</taxon>
        <taxon>Fungi</taxon>
        <taxon>Dikarya</taxon>
        <taxon>Basidiomycota</taxon>
        <taxon>Agaricomycotina</taxon>
        <taxon>Agaricomycetes</taxon>
        <taxon>Agaricomycetidae</taxon>
        <taxon>Agaricales</taxon>
        <taxon>Marasmiineae</taxon>
        <taxon>Mycenaceae</taxon>
        <taxon>Favolaschia</taxon>
    </lineage>
</organism>
<dbReference type="GO" id="GO:0006508">
    <property type="term" value="P:proteolysis"/>
    <property type="evidence" value="ECO:0007669"/>
    <property type="project" value="InterPro"/>
</dbReference>
<evidence type="ECO:0000259" key="5">
    <source>
        <dbReference type="Pfam" id="PF00656"/>
    </source>
</evidence>
<reference evidence="6 7" key="1">
    <citation type="journal article" date="2024" name="J Genomics">
        <title>Draft genome sequencing and assembly of Favolaschia claudopus CIRM-BRFM 2984 isolated from oak limbs.</title>
        <authorList>
            <person name="Navarro D."/>
            <person name="Drula E."/>
            <person name="Chaduli D."/>
            <person name="Cazenave R."/>
            <person name="Ahrendt S."/>
            <person name="Wang J."/>
            <person name="Lipzen A."/>
            <person name="Daum C."/>
            <person name="Barry K."/>
            <person name="Grigoriev I.V."/>
            <person name="Favel A."/>
            <person name="Rosso M.N."/>
            <person name="Martin F."/>
        </authorList>
    </citation>
    <scope>NUCLEOTIDE SEQUENCE [LARGE SCALE GENOMIC DNA]</scope>
    <source>
        <strain evidence="6 7">CIRM-BRFM 2984</strain>
    </source>
</reference>
<dbReference type="PANTHER" id="PTHR48104:SF30">
    <property type="entry name" value="METACASPASE-1"/>
    <property type="match status" value="1"/>
</dbReference>
<dbReference type="InterPro" id="IPR011600">
    <property type="entry name" value="Pept_C14_caspase"/>
</dbReference>
<evidence type="ECO:0000256" key="3">
    <source>
        <dbReference type="ARBA" id="ARBA00022807"/>
    </source>
</evidence>
<keyword evidence="2" id="KW-0053">Apoptosis</keyword>
<comment type="similarity">
    <text evidence="1">Belongs to the peptidase C14B family.</text>
</comment>
<evidence type="ECO:0000256" key="2">
    <source>
        <dbReference type="ARBA" id="ARBA00022703"/>
    </source>
</evidence>
<keyword evidence="3" id="KW-0645">Protease</keyword>
<keyword evidence="3" id="KW-0378">Hydrolase</keyword>
<keyword evidence="3" id="KW-0788">Thiol protease</keyword>
<sequence length="406" mass="45634">MMWDLGGRHTQAPVVAMPVPSTSQPHHHRRTSSAPRVPDPAWTASRVSTPAPVIIPIPSSSRPVVSLGGGGGHSYEDTSRGFLHPSHQPRQAHRDHNSHRRHSHSHSHSHSSHRQDQHHAQPAPAAPHALVHRPFPAAPHWMYSKCTGRRRALCIGINYHGQSHELRGCINDAKHIFSFLVRHAGYKREDIVVLSDDSPYARSQPTRSNMLDAMRWLVKDAKPHDALFFHYSGHGGQVRDKDGDEADESDETIYPVDYQRVGPILDDEMHDVMVKPLPPGCRLTSFPPSAASHHHHTNTHLTQQYDHHGRLKRQQITDKWRNRKASPADVISISGCRDDQTSVDTFAHGEAVGAASHAFIKAVEDHPRQSYQELLRNLRTLLCEKYTQKPQLGSSHPFDTSLKFIM</sequence>
<dbReference type="Pfam" id="PF00656">
    <property type="entry name" value="Peptidase_C14"/>
    <property type="match status" value="1"/>
</dbReference>
<evidence type="ECO:0000256" key="4">
    <source>
        <dbReference type="SAM" id="MobiDB-lite"/>
    </source>
</evidence>
<dbReference type="GO" id="GO:0004197">
    <property type="term" value="F:cysteine-type endopeptidase activity"/>
    <property type="evidence" value="ECO:0007669"/>
    <property type="project" value="InterPro"/>
</dbReference>
<dbReference type="SUPFAM" id="SSF52129">
    <property type="entry name" value="Caspase-like"/>
    <property type="match status" value="1"/>
</dbReference>
<dbReference type="PANTHER" id="PTHR48104">
    <property type="entry name" value="METACASPASE-4"/>
    <property type="match status" value="1"/>
</dbReference>
<dbReference type="Proteomes" id="UP001362999">
    <property type="component" value="Unassembled WGS sequence"/>
</dbReference>
<evidence type="ECO:0000313" key="6">
    <source>
        <dbReference type="EMBL" id="KAK7059906.1"/>
    </source>
</evidence>
<feature type="region of interest" description="Disordered" evidence="4">
    <location>
        <begin position="289"/>
        <end position="308"/>
    </location>
</feature>
<protein>
    <submittedName>
        <fullName evidence="6">Caspase domain-containing protein</fullName>
    </submittedName>
</protein>
<accession>A0AAW0E9T9</accession>
<feature type="domain" description="Peptidase C14 caspase" evidence="5">
    <location>
        <begin position="149"/>
        <end position="397"/>
    </location>
</feature>
<comment type="caution">
    <text evidence="6">The sequence shown here is derived from an EMBL/GenBank/DDBJ whole genome shotgun (WGS) entry which is preliminary data.</text>
</comment>
<dbReference type="InterPro" id="IPR050452">
    <property type="entry name" value="Metacaspase"/>
</dbReference>
<keyword evidence="7" id="KW-1185">Reference proteome</keyword>
<dbReference type="InterPro" id="IPR029030">
    <property type="entry name" value="Caspase-like_dom_sf"/>
</dbReference>
<dbReference type="EMBL" id="JAWWNJ010000003">
    <property type="protein sequence ID" value="KAK7059906.1"/>
    <property type="molecule type" value="Genomic_DNA"/>
</dbReference>
<evidence type="ECO:0000256" key="1">
    <source>
        <dbReference type="ARBA" id="ARBA00009005"/>
    </source>
</evidence>
<dbReference type="AlphaFoldDB" id="A0AAW0E9T9"/>
<dbReference type="GO" id="GO:0006915">
    <property type="term" value="P:apoptotic process"/>
    <property type="evidence" value="ECO:0007669"/>
    <property type="project" value="UniProtKB-KW"/>
</dbReference>
<name>A0AAW0E9T9_9AGAR</name>
<gene>
    <name evidence="6" type="ORF">R3P38DRAFT_2838475</name>
</gene>
<feature type="compositionally biased region" description="Low complexity" evidence="4">
    <location>
        <begin position="47"/>
        <end position="66"/>
    </location>
</feature>
<feature type="region of interest" description="Disordered" evidence="4">
    <location>
        <begin position="1"/>
        <end position="127"/>
    </location>
</feature>
<feature type="compositionally biased region" description="Basic residues" evidence="4">
    <location>
        <begin position="90"/>
        <end position="112"/>
    </location>
</feature>